<dbReference type="InterPro" id="IPR036165">
    <property type="entry name" value="YefM-like_sf"/>
</dbReference>
<protein>
    <recommendedName>
        <fullName evidence="2">Antitoxin</fullName>
    </recommendedName>
</protein>
<proteinExistence type="inferred from homology"/>
<dbReference type="SUPFAM" id="SSF143120">
    <property type="entry name" value="YefM-like"/>
    <property type="match status" value="1"/>
</dbReference>
<name>A0A0G1DDU5_9BACT</name>
<evidence type="ECO:0000313" key="4">
    <source>
        <dbReference type="Proteomes" id="UP000034894"/>
    </source>
</evidence>
<organism evidence="3 4">
    <name type="scientific">Candidatus Gottesmanbacteria bacterium GW2011_GWA2_43_14</name>
    <dbReference type="NCBI Taxonomy" id="1618443"/>
    <lineage>
        <taxon>Bacteria</taxon>
        <taxon>Candidatus Gottesmaniibacteriota</taxon>
    </lineage>
</organism>
<evidence type="ECO:0000313" key="3">
    <source>
        <dbReference type="EMBL" id="KKS96065.1"/>
    </source>
</evidence>
<dbReference type="Proteomes" id="UP000034894">
    <property type="component" value="Unassembled WGS sequence"/>
</dbReference>
<dbReference type="EMBL" id="LCFP01000012">
    <property type="protein sequence ID" value="KKS96065.1"/>
    <property type="molecule type" value="Genomic_DNA"/>
</dbReference>
<reference evidence="3 4" key="1">
    <citation type="journal article" date="2015" name="Nature">
        <title>rRNA introns, odd ribosomes, and small enigmatic genomes across a large radiation of phyla.</title>
        <authorList>
            <person name="Brown C.T."/>
            <person name="Hug L.A."/>
            <person name="Thomas B.C."/>
            <person name="Sharon I."/>
            <person name="Castelle C.J."/>
            <person name="Singh A."/>
            <person name="Wilkins M.J."/>
            <person name="Williams K.H."/>
            <person name="Banfield J.F."/>
        </authorList>
    </citation>
    <scope>NUCLEOTIDE SEQUENCE [LARGE SCALE GENOMIC DNA]</scope>
</reference>
<dbReference type="AlphaFoldDB" id="A0A0G1DDU5"/>
<evidence type="ECO:0000256" key="1">
    <source>
        <dbReference type="ARBA" id="ARBA00009981"/>
    </source>
</evidence>
<dbReference type="Pfam" id="PF02604">
    <property type="entry name" value="PhdYeFM_antitox"/>
    <property type="match status" value="1"/>
</dbReference>
<dbReference type="InterPro" id="IPR006442">
    <property type="entry name" value="Antitoxin_Phd/YefM"/>
</dbReference>
<comment type="function">
    <text evidence="2">Antitoxin component of a type II toxin-antitoxin (TA) system.</text>
</comment>
<dbReference type="Gene3D" id="3.40.1620.10">
    <property type="entry name" value="YefM-like domain"/>
    <property type="match status" value="1"/>
</dbReference>
<dbReference type="NCBIfam" id="TIGR01552">
    <property type="entry name" value="phd_fam"/>
    <property type="match status" value="1"/>
</dbReference>
<comment type="caution">
    <text evidence="3">The sequence shown here is derived from an EMBL/GenBank/DDBJ whole genome shotgun (WGS) entry which is preliminary data.</text>
</comment>
<dbReference type="STRING" id="1618443.UV73_C0012G0093"/>
<accession>A0A0G1DDU5</accession>
<gene>
    <name evidence="3" type="ORF">UV73_C0012G0093</name>
</gene>
<evidence type="ECO:0000256" key="2">
    <source>
        <dbReference type="RuleBase" id="RU362080"/>
    </source>
</evidence>
<sequence length="103" mass="12317">MKSQVSMDEFRKNLSEIVARVMYGDQTYLVKKHSRSGVVVISEREYENLRDPRKRFDSKSDWNKFFKFTDKIRSAMSVKDQLRLEKIINREIKAIRSKKAIKD</sequence>
<comment type="similarity">
    <text evidence="1 2">Belongs to the phD/YefM antitoxin family.</text>
</comment>